<reference evidence="1 2" key="1">
    <citation type="submission" date="2017-09" db="EMBL/GenBank/DDBJ databases">
        <title>Depth-based differentiation of microbial function through sediment-hosted aquifers and enrichment of novel symbionts in the deep terrestrial subsurface.</title>
        <authorList>
            <person name="Probst A.J."/>
            <person name="Ladd B."/>
            <person name="Jarett J.K."/>
            <person name="Geller-Mcgrath D.E."/>
            <person name="Sieber C.M."/>
            <person name="Emerson J.B."/>
            <person name="Anantharaman K."/>
            <person name="Thomas B.C."/>
            <person name="Malmstrom R."/>
            <person name="Stieglmeier M."/>
            <person name="Klingl A."/>
            <person name="Woyke T."/>
            <person name="Ryan C.M."/>
            <person name="Banfield J.F."/>
        </authorList>
    </citation>
    <scope>NUCLEOTIDE SEQUENCE [LARGE SCALE GENOMIC DNA]</scope>
    <source>
        <strain evidence="1">CG10_big_fil_rev_8_21_14_0_10_36_16</strain>
    </source>
</reference>
<sequence>MPNEARVIFAVCSSFEFTKFKNIIKNKAIELLVVVWYNLSMNINYYGYSCFRLEGKNMSIMIDPFSKEIGLRAPRLGKDNILLTTHNHDDHHNLEGKSDDAFLVSGPGEYEKGGVQIEGIVSYHDENEGKDRGLNTIYVIRFEGIKFCHLGDFGEKELSHEQIESIGDIDVLFIPVGGKCTIDAQKALKIINQISPKMIVPMHYKTKDLKLDIEGPDKFIKEIGIKPEKVGTSWRINEKGLPIDETKLVMFIT</sequence>
<evidence type="ECO:0000313" key="2">
    <source>
        <dbReference type="Proteomes" id="UP000228496"/>
    </source>
</evidence>
<dbReference type="Gene3D" id="3.60.15.10">
    <property type="entry name" value="Ribonuclease Z/Hydroxyacylglutathione hydrolase-like"/>
    <property type="match status" value="1"/>
</dbReference>
<accession>A0A2J0Q6D4</accession>
<name>A0A2J0Q6D4_9BACT</name>
<proteinExistence type="predicted"/>
<dbReference type="PANTHER" id="PTHR39189:SF1">
    <property type="entry name" value="UPF0173 METAL-DEPENDENT HYDROLASE YTKL"/>
    <property type="match status" value="1"/>
</dbReference>
<evidence type="ECO:0000313" key="1">
    <source>
        <dbReference type="EMBL" id="PJE50358.1"/>
    </source>
</evidence>
<dbReference type="InterPro" id="IPR036866">
    <property type="entry name" value="RibonucZ/Hydroxyglut_hydro"/>
</dbReference>
<dbReference type="PANTHER" id="PTHR39189">
    <property type="entry name" value="UPF0173 METAL-DEPENDENT HYDROLASE YTKL"/>
    <property type="match status" value="1"/>
</dbReference>
<organism evidence="1 2">
    <name type="scientific">Candidatus Yanofskybacteria bacterium CG10_big_fil_rev_8_21_14_0_10_36_16</name>
    <dbReference type="NCBI Taxonomy" id="1975096"/>
    <lineage>
        <taxon>Bacteria</taxon>
        <taxon>Candidatus Yanofskyibacteriota</taxon>
    </lineage>
</organism>
<dbReference type="Pfam" id="PF13483">
    <property type="entry name" value="Lactamase_B_3"/>
    <property type="match status" value="1"/>
</dbReference>
<dbReference type="AlphaFoldDB" id="A0A2J0Q6D4"/>
<comment type="caution">
    <text evidence="1">The sequence shown here is derived from an EMBL/GenBank/DDBJ whole genome shotgun (WGS) entry which is preliminary data.</text>
</comment>
<dbReference type="EMBL" id="PCXQ01000007">
    <property type="protein sequence ID" value="PJE50358.1"/>
    <property type="molecule type" value="Genomic_DNA"/>
</dbReference>
<protein>
    <recommendedName>
        <fullName evidence="3">MBL fold metallo-hydrolase</fullName>
    </recommendedName>
</protein>
<dbReference type="SUPFAM" id="SSF56281">
    <property type="entry name" value="Metallo-hydrolase/oxidoreductase"/>
    <property type="match status" value="1"/>
</dbReference>
<evidence type="ECO:0008006" key="3">
    <source>
        <dbReference type="Google" id="ProtNLM"/>
    </source>
</evidence>
<gene>
    <name evidence="1" type="ORF">COV29_04240</name>
</gene>
<dbReference type="Proteomes" id="UP000228496">
    <property type="component" value="Unassembled WGS sequence"/>
</dbReference>